<evidence type="ECO:0000313" key="1">
    <source>
        <dbReference type="EMBL" id="KAK9812975.1"/>
    </source>
</evidence>
<comment type="caution">
    <text evidence="1">The sequence shown here is derived from an EMBL/GenBank/DDBJ whole genome shotgun (WGS) entry which is preliminary data.</text>
</comment>
<reference evidence="1 2" key="1">
    <citation type="journal article" date="2024" name="Nat. Commun.">
        <title>Phylogenomics reveals the evolutionary origins of lichenization in chlorophyte algae.</title>
        <authorList>
            <person name="Puginier C."/>
            <person name="Libourel C."/>
            <person name="Otte J."/>
            <person name="Skaloud P."/>
            <person name="Haon M."/>
            <person name="Grisel S."/>
            <person name="Petersen M."/>
            <person name="Berrin J.G."/>
            <person name="Delaux P.M."/>
            <person name="Dal Grande F."/>
            <person name="Keller J."/>
        </authorList>
    </citation>
    <scope>NUCLEOTIDE SEQUENCE [LARGE SCALE GENOMIC DNA]</scope>
    <source>
        <strain evidence="1 2">SAG 2043</strain>
    </source>
</reference>
<protein>
    <recommendedName>
        <fullName evidence="3">Proteasome assembly chaperone 3</fullName>
    </recommendedName>
</protein>
<dbReference type="PANTHER" id="PTHR31051">
    <property type="entry name" value="PROTEASOME ASSEMBLY CHAPERONE 3"/>
    <property type="match status" value="1"/>
</dbReference>
<name>A0AAW1PX68_9CHLO</name>
<dbReference type="InterPro" id="IPR018788">
    <property type="entry name" value="Proteasome_assmbl_chp_3"/>
</dbReference>
<proteinExistence type="predicted"/>
<dbReference type="Proteomes" id="UP001489004">
    <property type="component" value="Unassembled WGS sequence"/>
</dbReference>
<dbReference type="PANTHER" id="PTHR31051:SF1">
    <property type="entry name" value="PROTEASOME ASSEMBLY CHAPERONE 3"/>
    <property type="match status" value="1"/>
</dbReference>
<dbReference type="InterPro" id="IPR053720">
    <property type="entry name" value="Psm_Assembly_Chaperone"/>
</dbReference>
<evidence type="ECO:0000313" key="2">
    <source>
        <dbReference type="Proteomes" id="UP001489004"/>
    </source>
</evidence>
<dbReference type="GO" id="GO:0043248">
    <property type="term" value="P:proteasome assembly"/>
    <property type="evidence" value="ECO:0007669"/>
    <property type="project" value="InterPro"/>
</dbReference>
<accession>A0AAW1PX68</accession>
<keyword evidence="2" id="KW-1185">Reference proteome</keyword>
<dbReference type="AlphaFoldDB" id="A0AAW1PX68"/>
<organism evidence="1 2">
    <name type="scientific">[Myrmecia] bisecta</name>
    <dbReference type="NCBI Taxonomy" id="41462"/>
    <lineage>
        <taxon>Eukaryota</taxon>
        <taxon>Viridiplantae</taxon>
        <taxon>Chlorophyta</taxon>
        <taxon>core chlorophytes</taxon>
        <taxon>Trebouxiophyceae</taxon>
        <taxon>Trebouxiales</taxon>
        <taxon>Trebouxiaceae</taxon>
        <taxon>Myrmecia</taxon>
    </lineage>
</organism>
<gene>
    <name evidence="1" type="ORF">WJX72_006754</name>
</gene>
<sequence length="122" mass="13178">MSMTFPVQSLQFSSSVTGHRTCFLASAYSDSILLVATQLGTLGTVLQAKSEINMEGEADFSIVVLLGKRDEPLLTLCTRRLAEGVAAAAGNRRALVVGLALKEHSMEAVREVVQQFMAHPVW</sequence>
<dbReference type="EMBL" id="JALJOR010000008">
    <property type="protein sequence ID" value="KAK9812975.1"/>
    <property type="molecule type" value="Genomic_DNA"/>
</dbReference>
<dbReference type="Gene3D" id="3.30.230.90">
    <property type="match status" value="1"/>
</dbReference>
<dbReference type="Pfam" id="PF10178">
    <property type="entry name" value="PAC3"/>
    <property type="match status" value="1"/>
</dbReference>
<evidence type="ECO:0008006" key="3">
    <source>
        <dbReference type="Google" id="ProtNLM"/>
    </source>
</evidence>